<comment type="caution">
    <text evidence="1">The sequence shown here is derived from an EMBL/GenBank/DDBJ whole genome shotgun (WGS) entry which is preliminary data.</text>
</comment>
<evidence type="ECO:0000313" key="1">
    <source>
        <dbReference type="EMBL" id="RYU14563.1"/>
    </source>
</evidence>
<organism evidence="1 2">
    <name type="scientific">Nocardioides iriomotensis</name>
    <dbReference type="NCBI Taxonomy" id="715784"/>
    <lineage>
        <taxon>Bacteria</taxon>
        <taxon>Bacillati</taxon>
        <taxon>Actinomycetota</taxon>
        <taxon>Actinomycetes</taxon>
        <taxon>Propionibacteriales</taxon>
        <taxon>Nocardioidaceae</taxon>
        <taxon>Nocardioides</taxon>
    </lineage>
</organism>
<accession>A0A4Q5J7P3</accession>
<name>A0A4Q5J7P3_9ACTN</name>
<dbReference type="EMBL" id="SDPU01000010">
    <property type="protein sequence ID" value="RYU14563.1"/>
    <property type="molecule type" value="Genomic_DNA"/>
</dbReference>
<dbReference type="Pfam" id="PF19730">
    <property type="entry name" value="DUF6221"/>
    <property type="match status" value="1"/>
</dbReference>
<dbReference type="OrthoDB" id="4290974at2"/>
<dbReference type="AlphaFoldDB" id="A0A4Q5J7P3"/>
<dbReference type="Proteomes" id="UP000291189">
    <property type="component" value="Unassembled WGS sequence"/>
</dbReference>
<reference evidence="1 2" key="1">
    <citation type="submission" date="2019-01" db="EMBL/GenBank/DDBJ databases">
        <title>Nocardioides guangzhouensis sp. nov., an actinobacterium isolated from soil.</title>
        <authorList>
            <person name="Fu Y."/>
            <person name="Cai Y."/>
            <person name="Lin Z."/>
            <person name="Chen P."/>
        </authorList>
    </citation>
    <scope>NUCLEOTIDE SEQUENCE [LARGE SCALE GENOMIC DNA]</scope>
    <source>
        <strain evidence="1 2">NBRC 105384</strain>
    </source>
</reference>
<protein>
    <submittedName>
        <fullName evidence="1">Uncharacterized protein</fullName>
    </submittedName>
</protein>
<keyword evidence="2" id="KW-1185">Reference proteome</keyword>
<dbReference type="InterPro" id="IPR046193">
    <property type="entry name" value="DUF6221"/>
</dbReference>
<sequence>MRIVDFLIARTAEGEAILERVIAELLVHAESSDLDAQAAYERQMLEYQVHRRIISLLAPDAADPAGPVPMTVETLQDAATATLQLLAMPYADHPDYKQDWKVD</sequence>
<dbReference type="RefSeq" id="WP_129985447.1">
    <property type="nucleotide sequence ID" value="NZ_SDPU01000010.1"/>
</dbReference>
<evidence type="ECO:0000313" key="2">
    <source>
        <dbReference type="Proteomes" id="UP000291189"/>
    </source>
</evidence>
<gene>
    <name evidence="1" type="ORF">ETU37_03335</name>
</gene>
<proteinExistence type="predicted"/>